<accession>A0A7G8Q3W8</accession>
<evidence type="ECO:0008006" key="3">
    <source>
        <dbReference type="Google" id="ProtNLM"/>
    </source>
</evidence>
<dbReference type="RefSeq" id="WP_187056938.1">
    <property type="nucleotide sequence ID" value="NZ_CP060412.1"/>
</dbReference>
<name>A0A7G8Q3W8_9GAMM</name>
<dbReference type="PANTHER" id="PTHR40257">
    <property type="match status" value="1"/>
</dbReference>
<dbReference type="KEGG" id="dtl:H8F01_20985"/>
<evidence type="ECO:0000313" key="1">
    <source>
        <dbReference type="EMBL" id="QNK01476.1"/>
    </source>
</evidence>
<dbReference type="SUPFAM" id="SSF54909">
    <property type="entry name" value="Dimeric alpha+beta barrel"/>
    <property type="match status" value="1"/>
</dbReference>
<protein>
    <recommendedName>
        <fullName evidence="3">DUF1330 domain-containing protein</fullName>
    </recommendedName>
</protein>
<gene>
    <name evidence="1" type="ORF">H8F01_20985</name>
</gene>
<keyword evidence="2" id="KW-1185">Reference proteome</keyword>
<dbReference type="PANTHER" id="PTHR40257:SF1">
    <property type="entry name" value="DUF1330 DOMAIN-CONTAINING PROTEIN"/>
    <property type="match status" value="1"/>
</dbReference>
<proteinExistence type="predicted"/>
<dbReference type="Gene3D" id="3.30.70.100">
    <property type="match status" value="1"/>
</dbReference>
<organism evidence="1 2">
    <name type="scientific">Dyella telluris</name>
    <dbReference type="NCBI Taxonomy" id="2763498"/>
    <lineage>
        <taxon>Bacteria</taxon>
        <taxon>Pseudomonadati</taxon>
        <taxon>Pseudomonadota</taxon>
        <taxon>Gammaproteobacteria</taxon>
        <taxon>Lysobacterales</taxon>
        <taxon>Rhodanobacteraceae</taxon>
        <taxon>Dyella</taxon>
    </lineage>
</organism>
<sequence>MELKSPCLEPTEAAGRAFVMRGMTGNVVMLNLLRFREIADYSATPELSPPSPISGEAAFHRYIAHTLPFLRASGGSVDFLGSGGPFLIGPADERWDMAMLVRQRSVESFLGFATHPAYLAGIGHRTAALEDSRLLPLTELPQ</sequence>
<reference evidence="1 2" key="1">
    <citation type="submission" date="2020-08" db="EMBL/GenBank/DDBJ databases">
        <title>Dyella sp. G9 isolated from forest soil.</title>
        <authorList>
            <person name="Fu J."/>
            <person name="Qiu L."/>
        </authorList>
    </citation>
    <scope>NUCLEOTIDE SEQUENCE [LARGE SCALE GENOMIC DNA]</scope>
    <source>
        <strain evidence="1 2">G9</strain>
    </source>
</reference>
<dbReference type="Proteomes" id="UP000515873">
    <property type="component" value="Chromosome"/>
</dbReference>
<dbReference type="EMBL" id="CP060412">
    <property type="protein sequence ID" value="QNK01476.1"/>
    <property type="molecule type" value="Genomic_DNA"/>
</dbReference>
<dbReference type="InterPro" id="IPR011008">
    <property type="entry name" value="Dimeric_a/b-barrel"/>
</dbReference>
<dbReference type="AlphaFoldDB" id="A0A7G8Q3W8"/>
<evidence type="ECO:0000313" key="2">
    <source>
        <dbReference type="Proteomes" id="UP000515873"/>
    </source>
</evidence>